<dbReference type="Pfam" id="PF01315">
    <property type="entry name" value="Ald_Xan_dh_C"/>
    <property type="match status" value="1"/>
</dbReference>
<dbReference type="FunFam" id="3.30.365.10:FF:000001">
    <property type="entry name" value="Xanthine dehydrogenase oxidase"/>
    <property type="match status" value="1"/>
</dbReference>
<evidence type="ECO:0000313" key="5">
    <source>
        <dbReference type="EMBL" id="BBO85061.1"/>
    </source>
</evidence>
<dbReference type="PANTHER" id="PTHR11908:SF132">
    <property type="entry name" value="ALDEHYDE OXIDASE 1-RELATED"/>
    <property type="match status" value="1"/>
</dbReference>
<dbReference type="KEGG" id="dov:DSCO28_56270"/>
<dbReference type="InterPro" id="IPR016208">
    <property type="entry name" value="Ald_Oxase/xanthine_DH-like"/>
</dbReference>
<keyword evidence="2" id="KW-0560">Oxidoreductase</keyword>
<feature type="domain" description="Aldehyde oxidase/xanthine dehydrogenase a/b hammerhead" evidence="4">
    <location>
        <begin position="11"/>
        <end position="118"/>
    </location>
</feature>
<dbReference type="Gene3D" id="3.90.1170.50">
    <property type="entry name" value="Aldehyde oxidase/xanthine dehydrogenase, a/b hammerhead"/>
    <property type="match status" value="1"/>
</dbReference>
<protein>
    <submittedName>
        <fullName evidence="5">Xanthine dehydrogenase molybdopterin binding subunit</fullName>
    </submittedName>
</protein>
<dbReference type="InterPro" id="IPR000674">
    <property type="entry name" value="Ald_Oxase/Xan_DH_a/b"/>
</dbReference>
<comment type="cofactor">
    <cofactor evidence="3">
        <name>Mo-molybdopterin cytosine dinucleotide</name>
        <dbReference type="ChEBI" id="CHEBI:71308"/>
    </cofactor>
</comment>
<dbReference type="Pfam" id="PF20256">
    <property type="entry name" value="MoCoBD_2"/>
    <property type="match status" value="1"/>
</dbReference>
<dbReference type="InterPro" id="IPR046867">
    <property type="entry name" value="AldOxase/xan_DH_MoCoBD2"/>
</dbReference>
<dbReference type="InterPro" id="IPR037165">
    <property type="entry name" value="AldOxase/xan_DH_Mopterin-bd_sf"/>
</dbReference>
<evidence type="ECO:0000256" key="2">
    <source>
        <dbReference type="ARBA" id="ARBA00023002"/>
    </source>
</evidence>
<gene>
    <name evidence="5" type="ORF">DSCO28_56270</name>
</gene>
<dbReference type="SMART" id="SM01008">
    <property type="entry name" value="Ald_Xan_dh_C"/>
    <property type="match status" value="1"/>
</dbReference>
<dbReference type="GO" id="GO:0005506">
    <property type="term" value="F:iron ion binding"/>
    <property type="evidence" value="ECO:0007669"/>
    <property type="project" value="InterPro"/>
</dbReference>
<dbReference type="Gene3D" id="3.30.365.10">
    <property type="entry name" value="Aldehyde oxidase/xanthine dehydrogenase, molybdopterin binding domain"/>
    <property type="match status" value="4"/>
</dbReference>
<sequence length="750" mass="80037">MSARDPIAHVRAETCFVDDIPEPQGTLYAAVFGSPVAHGVVCVLDANAATAAPGVAAVFTAGDIPGENQVGSMVADQPLLAADRVRYVGQPLAIVVADTPTRAHQALENITLTIDKRPAVFDPRQAAENGDLIGLPRTIAMGNVDAAWSQCATIVSGRVDSGGQEHLYLETQAALAIPRPCDSMHIFSATQSPSSVQRTVARVLACPMHAIEVEVQRVGGAFGGKEDQATTWAALAALAAHRLQRPVKLVLDRHADMQMTGKRHPYTSDYRLGLDADGRFLAFQATYYQNAGAVADLSTAVLERSLFHATNSYAIANVRVTGMCCRTHLPPFTAFRGFGAPQAMVVIEAAIVAAAETLNVPAWTLQQKNLLHGGDAFPFGMRMQGDTPQRSFDAAVSRFHVRSRLADIERRNAASTFVKRGLAVMPVCFGIAFTTTMLNQAGALVHVFVDGSVSVSTAAVEIGQGVATKLRRMVATALGIDPTRIRIENTSTARVANMSPTAASSAADLNGAAVRLACGTLLQRLKTVAAGIQGVPAGQVTIRDGRVWIDDAPSPLVWDALVQAAHRQRVDLSAHAFYATPKLHYDRQREKGRPFAYHVCGTAVVEARLDALRGTASIESVEIVHDAGRSLDPLVDRGQVEGAVVQGIGWTILEELMVDPDGRLLTDTLSTYKVPDLDFSPTTIEVVFLDDTADPGAVMASKAVGEPPLMYGIGAYFAIRAAIRAVRDVPAERIRLPLTHARILQLLEGE</sequence>
<evidence type="ECO:0000259" key="4">
    <source>
        <dbReference type="SMART" id="SM01008"/>
    </source>
</evidence>
<dbReference type="Proteomes" id="UP000425960">
    <property type="component" value="Chromosome"/>
</dbReference>
<dbReference type="GO" id="GO:0016491">
    <property type="term" value="F:oxidoreductase activity"/>
    <property type="evidence" value="ECO:0007669"/>
    <property type="project" value="UniProtKB-KW"/>
</dbReference>
<evidence type="ECO:0000256" key="1">
    <source>
        <dbReference type="ARBA" id="ARBA00022505"/>
    </source>
</evidence>
<organism evidence="5 6">
    <name type="scientific">Desulfosarcina ovata subsp. sediminis</name>
    <dbReference type="NCBI Taxonomy" id="885957"/>
    <lineage>
        <taxon>Bacteria</taxon>
        <taxon>Pseudomonadati</taxon>
        <taxon>Thermodesulfobacteriota</taxon>
        <taxon>Desulfobacteria</taxon>
        <taxon>Desulfobacterales</taxon>
        <taxon>Desulfosarcinaceae</taxon>
        <taxon>Desulfosarcina</taxon>
    </lineage>
</organism>
<dbReference type="AlphaFoldDB" id="A0A5K7ZY81"/>
<accession>A0A5K7ZY81</accession>
<keyword evidence="1" id="KW-0500">Molybdenum</keyword>
<name>A0A5K7ZY81_9BACT</name>
<dbReference type="PANTHER" id="PTHR11908">
    <property type="entry name" value="XANTHINE DEHYDROGENASE"/>
    <property type="match status" value="1"/>
</dbReference>
<dbReference type="SUPFAM" id="SSF54665">
    <property type="entry name" value="CO dehydrogenase molybdoprotein N-domain-like"/>
    <property type="match status" value="1"/>
</dbReference>
<dbReference type="SUPFAM" id="SSF56003">
    <property type="entry name" value="Molybdenum cofactor-binding domain"/>
    <property type="match status" value="1"/>
</dbReference>
<dbReference type="InterPro" id="IPR036856">
    <property type="entry name" value="Ald_Oxase/Xan_DH_a/b_sf"/>
</dbReference>
<dbReference type="Pfam" id="PF02738">
    <property type="entry name" value="MoCoBD_1"/>
    <property type="match status" value="1"/>
</dbReference>
<evidence type="ECO:0000313" key="6">
    <source>
        <dbReference type="Proteomes" id="UP000425960"/>
    </source>
</evidence>
<dbReference type="RefSeq" id="WP_155324784.1">
    <property type="nucleotide sequence ID" value="NZ_AP021876.1"/>
</dbReference>
<proteinExistence type="predicted"/>
<reference evidence="5 6" key="1">
    <citation type="submission" date="2019-11" db="EMBL/GenBank/DDBJ databases">
        <title>Comparative genomics of hydrocarbon-degrading Desulfosarcina strains.</title>
        <authorList>
            <person name="Watanabe M."/>
            <person name="Kojima H."/>
            <person name="Fukui M."/>
        </authorList>
    </citation>
    <scope>NUCLEOTIDE SEQUENCE [LARGE SCALE GENOMIC DNA]</scope>
    <source>
        <strain evidence="5 6">28bB2T</strain>
    </source>
</reference>
<dbReference type="EMBL" id="AP021876">
    <property type="protein sequence ID" value="BBO85061.1"/>
    <property type="molecule type" value="Genomic_DNA"/>
</dbReference>
<dbReference type="InterPro" id="IPR008274">
    <property type="entry name" value="AldOxase/xan_DH_MoCoBD1"/>
</dbReference>
<evidence type="ECO:0000256" key="3">
    <source>
        <dbReference type="ARBA" id="ARBA00053029"/>
    </source>
</evidence>